<accession>A0A8H3GKU1</accession>
<gene>
    <name evidence="1" type="ORF">RDB_LOCUS45431</name>
</gene>
<dbReference type="EMBL" id="CAJMWZ010002438">
    <property type="protein sequence ID" value="CAE6455743.1"/>
    <property type="molecule type" value="Genomic_DNA"/>
</dbReference>
<protein>
    <submittedName>
        <fullName evidence="1">Uncharacterized protein</fullName>
    </submittedName>
</protein>
<name>A0A8H3GKU1_9AGAM</name>
<comment type="caution">
    <text evidence="1">The sequence shown here is derived from an EMBL/GenBank/DDBJ whole genome shotgun (WGS) entry which is preliminary data.</text>
</comment>
<dbReference type="AlphaFoldDB" id="A0A8H3GKU1"/>
<reference evidence="1" key="1">
    <citation type="submission" date="2021-01" db="EMBL/GenBank/DDBJ databases">
        <authorList>
            <person name="Kaushik A."/>
        </authorList>
    </citation>
    <scope>NUCLEOTIDE SEQUENCE</scope>
    <source>
        <strain evidence="1">Type strain: AG8-Rh-89/</strain>
    </source>
</reference>
<proteinExistence type="predicted"/>
<evidence type="ECO:0000313" key="2">
    <source>
        <dbReference type="Proteomes" id="UP000663850"/>
    </source>
</evidence>
<organism evidence="1 2">
    <name type="scientific">Rhizoctonia solani</name>
    <dbReference type="NCBI Taxonomy" id="456999"/>
    <lineage>
        <taxon>Eukaryota</taxon>
        <taxon>Fungi</taxon>
        <taxon>Dikarya</taxon>
        <taxon>Basidiomycota</taxon>
        <taxon>Agaricomycotina</taxon>
        <taxon>Agaricomycetes</taxon>
        <taxon>Cantharellales</taxon>
        <taxon>Ceratobasidiaceae</taxon>
        <taxon>Rhizoctonia</taxon>
    </lineage>
</organism>
<sequence>MFKLPSAYQPSSFAPSSTYDVSNAVIKGVRVAFGRKRAIRIKFDDSDTPDRRLAEWCECHSHTYVQSLQLRKERRAPFFHEYIAFRLDTGESFRMDRRQLPNEGSPLDCKENGGVEAYETLEQIDNMEDSLYNASDCLVQLDFQESVRPELIIDICREIAQHELSYVYTVQRYNCYFYAQTILLCTLCRQYGWYEDYIWGSGNVLRVCDTEEVVTDEIPLARLGKNSTIRIRVLEKQLQDHFTPENDPTPFTPEMLNMNKLRARNAPFRMALPQRKGSRAIAMKDVSIGGLQAYLSDLIRAHSLRVEHYKLLLKCTAFEVEQDIKKAVNRIWKNRRLYLGQVAEMKTRPQADMNLYCPTVRRPRKNTTGTEEWDLDKIGKVYEDGLRRRPRVKPRKGRSIG</sequence>
<dbReference type="Proteomes" id="UP000663850">
    <property type="component" value="Unassembled WGS sequence"/>
</dbReference>
<evidence type="ECO:0000313" key="1">
    <source>
        <dbReference type="EMBL" id="CAE6455743.1"/>
    </source>
</evidence>